<proteinExistence type="inferred from homology"/>
<dbReference type="SMART" id="SM01385">
    <property type="entry name" value="DSS1_SEM1"/>
    <property type="match status" value="1"/>
</dbReference>
<dbReference type="GO" id="GO:0000724">
    <property type="term" value="P:double-strand break repair via homologous recombination"/>
    <property type="evidence" value="ECO:0007669"/>
    <property type="project" value="TreeGrafter"/>
</dbReference>
<feature type="compositionally biased region" description="Acidic residues" evidence="3">
    <location>
        <begin position="28"/>
        <end position="44"/>
    </location>
</feature>
<dbReference type="Pfam" id="PF05160">
    <property type="entry name" value="DSS1_SEM1"/>
    <property type="match status" value="1"/>
</dbReference>
<dbReference type="EMBL" id="BTGB01000001">
    <property type="protein sequence ID" value="GMM44927.1"/>
    <property type="molecule type" value="Genomic_DNA"/>
</dbReference>
<organism evidence="4 5">
    <name type="scientific">Pichia kluyveri</name>
    <name type="common">Yeast</name>
    <dbReference type="NCBI Taxonomy" id="36015"/>
    <lineage>
        <taxon>Eukaryota</taxon>
        <taxon>Fungi</taxon>
        <taxon>Dikarya</taxon>
        <taxon>Ascomycota</taxon>
        <taxon>Saccharomycotina</taxon>
        <taxon>Pichiomycetes</taxon>
        <taxon>Pichiales</taxon>
        <taxon>Pichiaceae</taxon>
        <taxon>Pichia</taxon>
    </lineage>
</organism>
<dbReference type="GO" id="GO:0005634">
    <property type="term" value="C:nucleus"/>
    <property type="evidence" value="ECO:0007669"/>
    <property type="project" value="UniProtKB-SubCell"/>
</dbReference>
<protein>
    <recommendedName>
        <fullName evidence="2">26S proteasome complex subunit SEM1</fullName>
    </recommendedName>
</protein>
<accession>A0AAV5R0Y4</accession>
<dbReference type="PANTHER" id="PTHR16771:SF0">
    <property type="entry name" value="26S PROTEASOME COMPLEX SUBUNIT SEM1"/>
    <property type="match status" value="1"/>
</dbReference>
<evidence type="ECO:0000256" key="3">
    <source>
        <dbReference type="SAM" id="MobiDB-lite"/>
    </source>
</evidence>
<keyword evidence="5" id="KW-1185">Reference proteome</keyword>
<dbReference type="GO" id="GO:0008541">
    <property type="term" value="C:proteasome regulatory particle, lid subcomplex"/>
    <property type="evidence" value="ECO:0007669"/>
    <property type="project" value="UniProtKB-UniRule"/>
</dbReference>
<dbReference type="PANTHER" id="PTHR16771">
    <property type="entry name" value="26 PROTEASOME COMPLEX SUBUNIT DSS1"/>
    <property type="match status" value="1"/>
</dbReference>
<dbReference type="Proteomes" id="UP001378960">
    <property type="component" value="Unassembled WGS sequence"/>
</dbReference>
<feature type="region of interest" description="Disordered" evidence="3">
    <location>
        <begin position="27"/>
        <end position="46"/>
    </location>
</feature>
<evidence type="ECO:0000313" key="4">
    <source>
        <dbReference type="EMBL" id="GMM44927.1"/>
    </source>
</evidence>
<dbReference type="GO" id="GO:0006406">
    <property type="term" value="P:mRNA export from nucleus"/>
    <property type="evidence" value="ECO:0007669"/>
    <property type="project" value="UniProtKB-UniRule"/>
</dbReference>
<evidence type="ECO:0000313" key="5">
    <source>
        <dbReference type="Proteomes" id="UP001378960"/>
    </source>
</evidence>
<keyword evidence="2" id="KW-0539">Nucleus</keyword>
<dbReference type="GO" id="GO:0043248">
    <property type="term" value="P:proteasome assembly"/>
    <property type="evidence" value="ECO:0007669"/>
    <property type="project" value="UniProtKB-UniRule"/>
</dbReference>
<comment type="caution">
    <text evidence="4">The sequence shown here is derived from an EMBL/GenBank/DDBJ whole genome shotgun (WGS) entry which is preliminary data.</text>
</comment>
<evidence type="ECO:0000256" key="2">
    <source>
        <dbReference type="RuleBase" id="RU369057"/>
    </source>
</evidence>
<comment type="subcellular location">
    <subcellularLocation>
        <location evidence="2">Nucleus</location>
    </subcellularLocation>
</comment>
<dbReference type="AlphaFoldDB" id="A0AAV5R0Y4"/>
<evidence type="ECO:0000256" key="1">
    <source>
        <dbReference type="ARBA" id="ARBA00034491"/>
    </source>
</evidence>
<name>A0AAV5R0Y4_PICKL</name>
<sequence>MSAEERVTEKEQKTVEKAQEELVKRLEDDDEFEDFPEDDWEDSETVGAAHKANLWEESWEDHDDLTDDFTARLRSEIEKHTAASGK</sequence>
<reference evidence="4 5" key="1">
    <citation type="journal article" date="2023" name="Elife">
        <title>Identification of key yeast species and microbe-microbe interactions impacting larval growth of Drosophila in the wild.</title>
        <authorList>
            <person name="Mure A."/>
            <person name="Sugiura Y."/>
            <person name="Maeda R."/>
            <person name="Honda K."/>
            <person name="Sakurai N."/>
            <person name="Takahashi Y."/>
            <person name="Watada M."/>
            <person name="Katoh T."/>
            <person name="Gotoh A."/>
            <person name="Gotoh Y."/>
            <person name="Taniguchi I."/>
            <person name="Nakamura K."/>
            <person name="Hayashi T."/>
            <person name="Katayama T."/>
            <person name="Uemura T."/>
            <person name="Hattori Y."/>
        </authorList>
    </citation>
    <scope>NUCLEOTIDE SEQUENCE [LARGE SCALE GENOMIC DNA]</scope>
    <source>
        <strain evidence="4 5">PK-24</strain>
    </source>
</reference>
<comment type="similarity">
    <text evidence="1 2">Belongs to the DSS1/SEM1 family.</text>
</comment>
<comment type="function">
    <text evidence="2">Component of the 26S proteasome, a multiprotein complex involved in the ATP-dependent degradation of ubiquitinated proteins.</text>
</comment>
<gene>
    <name evidence="4" type="ORF">DAPK24_015020</name>
</gene>
<keyword evidence="2 4" id="KW-0647">Proteasome</keyword>
<dbReference type="InterPro" id="IPR007834">
    <property type="entry name" value="DSS1_SEM1"/>
</dbReference>